<dbReference type="Proteomes" id="UP000254161">
    <property type="component" value="Unassembled WGS sequence"/>
</dbReference>
<sequence>MKLSYHASKGVSISALLSSVALAKDISINAGNTKNYFDTNDELYFVLKKEHTNSNLNIKLVRILTQLVALNLIKPENKLQMI</sequence>
<dbReference type="AlphaFoldDB" id="A0A381EK89"/>
<proteinExistence type="predicted"/>
<feature type="signal peptide" evidence="1">
    <location>
        <begin position="1"/>
        <end position="23"/>
    </location>
</feature>
<evidence type="ECO:0000313" key="2">
    <source>
        <dbReference type="EMBL" id="SUX27436.1"/>
    </source>
</evidence>
<protein>
    <recommendedName>
        <fullName evidence="4">Periplasmic protein</fullName>
    </recommendedName>
</protein>
<dbReference type="RefSeq" id="WP_115630956.1">
    <property type="nucleotide sequence ID" value="NZ_JANKIR010000004.1"/>
</dbReference>
<name>A0A381EK89_CAMUP</name>
<organism evidence="2 3">
    <name type="scientific">Campylobacter upsaliensis</name>
    <dbReference type="NCBI Taxonomy" id="28080"/>
    <lineage>
        <taxon>Bacteria</taxon>
        <taxon>Pseudomonadati</taxon>
        <taxon>Campylobacterota</taxon>
        <taxon>Epsilonproteobacteria</taxon>
        <taxon>Campylobacterales</taxon>
        <taxon>Campylobacteraceae</taxon>
        <taxon>Campylobacter</taxon>
    </lineage>
</organism>
<evidence type="ECO:0000313" key="3">
    <source>
        <dbReference type="Proteomes" id="UP000254161"/>
    </source>
</evidence>
<reference evidence="2 3" key="1">
    <citation type="submission" date="2018-06" db="EMBL/GenBank/DDBJ databases">
        <authorList>
            <consortium name="Pathogen Informatics"/>
            <person name="Doyle S."/>
        </authorList>
    </citation>
    <scope>NUCLEOTIDE SEQUENCE [LARGE SCALE GENOMIC DNA]</scope>
    <source>
        <strain evidence="2 3">NCTC12264</strain>
    </source>
</reference>
<evidence type="ECO:0000256" key="1">
    <source>
        <dbReference type="SAM" id="SignalP"/>
    </source>
</evidence>
<gene>
    <name evidence="2" type="ORF">NCTC12264_01680</name>
</gene>
<evidence type="ECO:0008006" key="4">
    <source>
        <dbReference type="Google" id="ProtNLM"/>
    </source>
</evidence>
<dbReference type="EMBL" id="UFUZ01000001">
    <property type="protein sequence ID" value="SUX27436.1"/>
    <property type="molecule type" value="Genomic_DNA"/>
</dbReference>
<keyword evidence="1" id="KW-0732">Signal</keyword>
<feature type="chain" id="PRO_5016829735" description="Periplasmic protein" evidence="1">
    <location>
        <begin position="24"/>
        <end position="82"/>
    </location>
</feature>
<accession>A0A381EK89</accession>